<gene>
    <name evidence="1" type="ORF">DCF17_19185</name>
</gene>
<accession>A0A2W4VV05</accession>
<dbReference type="AlphaFoldDB" id="A0A2W4VV05"/>
<protein>
    <submittedName>
        <fullName evidence="1">Uncharacterized protein</fullName>
    </submittedName>
</protein>
<name>A0A2W4VV05_9CYAN</name>
<dbReference type="EMBL" id="QBMN01000180">
    <property type="protein sequence ID" value="PZO35177.1"/>
    <property type="molecule type" value="Genomic_DNA"/>
</dbReference>
<dbReference type="Proteomes" id="UP000249081">
    <property type="component" value="Unassembled WGS sequence"/>
</dbReference>
<comment type="caution">
    <text evidence="1">The sequence shown here is derived from an EMBL/GenBank/DDBJ whole genome shotgun (WGS) entry which is preliminary data.</text>
</comment>
<sequence length="497" mass="52848">MERVVHQIPALILLAALGVVSGAGAIPLWGGFAKASPLNPAAAQEALAQPDAQREAASAAGLTAADFNLPLGVLRIGDRQAAIPDWRLISFSDLPVLAEAGAWGSVSWQRGDAIANVLTVGDLQGGFDVHLLTVAAIADQLGVYARNSREGGIRAIPLDKFGLLNYQTLSFLVRAAPALLSLKVADSRLVKDLIAIVDPTFVATGGTTLGELIKQQPKYGEISLSYLDLANYTIGELPGIEIVPIQNFSQWESAKLTEVPLLEHLSLWTLPGKIGVQGEIAIATVQEADEGALEVVFSAPEPAPEQARSLHWRVGQLQVGGLGTGDLTTVNRGLERLGAAIYNPSFKVVPHRVSRDEIQLVAYFRTCRRSGEGTAADCSPYGIGPIPFMVVKPGDAVFLGQQAFGAIPYSPIPEPPDLAPDESSRVTQVIETLADNPGPAGLVAFSSTLALALVWWLWKGNLANMLILLAQVTRDLRPIQKHSSPRSRPNPKGQKKA</sequence>
<evidence type="ECO:0000313" key="2">
    <source>
        <dbReference type="Proteomes" id="UP000249081"/>
    </source>
</evidence>
<evidence type="ECO:0000313" key="1">
    <source>
        <dbReference type="EMBL" id="PZO35177.1"/>
    </source>
</evidence>
<reference evidence="2" key="1">
    <citation type="submission" date="2018-04" db="EMBL/GenBank/DDBJ databases">
        <authorList>
            <person name="Cornet L."/>
        </authorList>
    </citation>
    <scope>NUCLEOTIDE SEQUENCE [LARGE SCALE GENOMIC DNA]</scope>
</reference>
<organism evidence="1 2">
    <name type="scientific">Shackletoniella antarctica</name>
    <dbReference type="NCBI Taxonomy" id="268115"/>
    <lineage>
        <taxon>Bacteria</taxon>
        <taxon>Bacillati</taxon>
        <taxon>Cyanobacteriota</taxon>
        <taxon>Cyanophyceae</taxon>
        <taxon>Oculatellales</taxon>
        <taxon>Oculatellaceae</taxon>
        <taxon>Shackletoniella</taxon>
    </lineage>
</organism>
<proteinExistence type="predicted"/>
<reference evidence="1 2" key="2">
    <citation type="submission" date="2018-06" db="EMBL/GenBank/DDBJ databases">
        <title>Metagenomic assembly of (sub)arctic Cyanobacteria and their associated microbiome from non-axenic cultures.</title>
        <authorList>
            <person name="Baurain D."/>
        </authorList>
    </citation>
    <scope>NUCLEOTIDE SEQUENCE [LARGE SCALE GENOMIC DNA]</scope>
    <source>
        <strain evidence="1">ULC041bin1</strain>
    </source>
</reference>